<dbReference type="InterPro" id="IPR050121">
    <property type="entry name" value="Cytochrome_P450_monoxygenase"/>
</dbReference>
<evidence type="ECO:0000256" key="2">
    <source>
        <dbReference type="ARBA" id="ARBA00010617"/>
    </source>
</evidence>
<keyword evidence="9" id="KW-0812">Transmembrane</keyword>
<evidence type="ECO:0000256" key="7">
    <source>
        <dbReference type="ARBA" id="ARBA00023033"/>
    </source>
</evidence>
<feature type="binding site" description="axial binding residue" evidence="8">
    <location>
        <position position="475"/>
    </location>
    <ligand>
        <name>heme</name>
        <dbReference type="ChEBI" id="CHEBI:30413"/>
    </ligand>
    <ligandPart>
        <name>Fe</name>
        <dbReference type="ChEBI" id="CHEBI:18248"/>
    </ligandPart>
</feature>
<evidence type="ECO:0000256" key="6">
    <source>
        <dbReference type="ARBA" id="ARBA00023004"/>
    </source>
</evidence>
<evidence type="ECO:0000256" key="9">
    <source>
        <dbReference type="SAM" id="Phobius"/>
    </source>
</evidence>
<keyword evidence="5" id="KW-0560">Oxidoreductase</keyword>
<keyword evidence="9" id="KW-0472">Membrane</keyword>
<evidence type="ECO:0000256" key="4">
    <source>
        <dbReference type="ARBA" id="ARBA00022723"/>
    </source>
</evidence>
<dbReference type="InterPro" id="IPR002401">
    <property type="entry name" value="Cyt_P450_E_grp-I"/>
</dbReference>
<dbReference type="GO" id="GO:0020037">
    <property type="term" value="F:heme binding"/>
    <property type="evidence" value="ECO:0007669"/>
    <property type="project" value="InterPro"/>
</dbReference>
<keyword evidence="11" id="KW-1185">Reference proteome</keyword>
<accession>A0A5N6W0X2</accession>
<sequence length="535" mass="60823">MCGVVWEICSKAENIGRQGPVQPAVKSIIKKMPTFFQAVCSTGIALAIYTTSLAIYRLFLSPLAKFPGPTLAALTGWYEVFFDVLLGGQFMWEIERLHKKYGPIVRINPHELHIKDADYYNTLYAGPTRRRDKYLWFLSVGAPASTFATAEYDHHRLRRGMLSPFLSKQAVRDLEGVIKGKLDLVCEHMKKAMRSGEAVELHAYFVSFAVDVVSTCAFGESGCFEVLRDRLDDRWKNAVTGAFAKLLLTRHFPWLVVVFRFLPVWASALVTPVVRYIDYMEKGVENQMQHVYAKNKDGVKENGIFSQLMHNPKLPLKERTLHRLTDDAKFLMVAGIDAPSQVLAITMFHVLRSPLVCRELREELQDKTAHSQDALCLNMLEKLPYLTAVIKEGLRVSAVVTSRLPRIAPNEMLEFRGWKIPPGTPVSMSSHFILRDPTIFPDPLVFQPERWLKQNTIGSNLDRYLVPFSKGSQGCLGPNMAHAWLYLALATLLQRFEFSLFETTEENIRTVRDCFNGQTKPGQNNIRVKMVTEFT</sequence>
<comment type="cofactor">
    <cofactor evidence="1 8">
        <name>heme</name>
        <dbReference type="ChEBI" id="CHEBI:30413"/>
    </cofactor>
</comment>
<keyword evidence="6 8" id="KW-0408">Iron</keyword>
<dbReference type="InterPro" id="IPR001128">
    <property type="entry name" value="Cyt_P450"/>
</dbReference>
<dbReference type="PANTHER" id="PTHR24305:SF157">
    <property type="entry name" value="N-ACETYLTRYPTOPHAN 6-HYDROXYLASE IVOC-RELATED"/>
    <property type="match status" value="1"/>
</dbReference>
<keyword evidence="7" id="KW-0503">Monooxygenase</keyword>
<feature type="transmembrane region" description="Helical" evidence="9">
    <location>
        <begin position="35"/>
        <end position="59"/>
    </location>
</feature>
<evidence type="ECO:0000256" key="8">
    <source>
        <dbReference type="PIRSR" id="PIRSR602401-1"/>
    </source>
</evidence>
<dbReference type="GO" id="GO:0016705">
    <property type="term" value="F:oxidoreductase activity, acting on paired donors, with incorporation or reduction of molecular oxygen"/>
    <property type="evidence" value="ECO:0007669"/>
    <property type="project" value="InterPro"/>
</dbReference>
<evidence type="ECO:0000256" key="3">
    <source>
        <dbReference type="ARBA" id="ARBA00022617"/>
    </source>
</evidence>
<keyword evidence="9" id="KW-1133">Transmembrane helix</keyword>
<dbReference type="GO" id="GO:0005506">
    <property type="term" value="F:iron ion binding"/>
    <property type="evidence" value="ECO:0007669"/>
    <property type="project" value="InterPro"/>
</dbReference>
<evidence type="ECO:0000313" key="11">
    <source>
        <dbReference type="Proteomes" id="UP000325433"/>
    </source>
</evidence>
<evidence type="ECO:0000256" key="1">
    <source>
        <dbReference type="ARBA" id="ARBA00001971"/>
    </source>
</evidence>
<evidence type="ECO:0000313" key="10">
    <source>
        <dbReference type="EMBL" id="KAE8313579.1"/>
    </source>
</evidence>
<dbReference type="AlphaFoldDB" id="A0A5N6W0X2"/>
<proteinExistence type="inferred from homology"/>
<dbReference type="EMBL" id="ML738324">
    <property type="protein sequence ID" value="KAE8313579.1"/>
    <property type="molecule type" value="Genomic_DNA"/>
</dbReference>
<comment type="similarity">
    <text evidence="2">Belongs to the cytochrome P450 family.</text>
</comment>
<dbReference type="Pfam" id="PF00067">
    <property type="entry name" value="p450"/>
    <property type="match status" value="1"/>
</dbReference>
<dbReference type="Gene3D" id="1.10.630.10">
    <property type="entry name" value="Cytochrome P450"/>
    <property type="match status" value="1"/>
</dbReference>
<dbReference type="InterPro" id="IPR036396">
    <property type="entry name" value="Cyt_P450_sf"/>
</dbReference>
<evidence type="ECO:0000256" key="5">
    <source>
        <dbReference type="ARBA" id="ARBA00023002"/>
    </source>
</evidence>
<reference evidence="11" key="1">
    <citation type="submission" date="2019-04" db="EMBL/GenBank/DDBJ databases">
        <title>Friends and foes A comparative genomics studyof 23 Aspergillus species from section Flavi.</title>
        <authorList>
            <consortium name="DOE Joint Genome Institute"/>
            <person name="Kjaerbolling I."/>
            <person name="Vesth T."/>
            <person name="Frisvad J.C."/>
            <person name="Nybo J.L."/>
            <person name="Theobald S."/>
            <person name="Kildgaard S."/>
            <person name="Isbrandt T."/>
            <person name="Kuo A."/>
            <person name="Sato A."/>
            <person name="Lyhne E.K."/>
            <person name="Kogle M.E."/>
            <person name="Wiebenga A."/>
            <person name="Kun R.S."/>
            <person name="Lubbers R.J."/>
            <person name="Makela M.R."/>
            <person name="Barry K."/>
            <person name="Chovatia M."/>
            <person name="Clum A."/>
            <person name="Daum C."/>
            <person name="Haridas S."/>
            <person name="He G."/>
            <person name="LaButti K."/>
            <person name="Lipzen A."/>
            <person name="Mondo S."/>
            <person name="Riley R."/>
            <person name="Salamov A."/>
            <person name="Simmons B.A."/>
            <person name="Magnuson J.K."/>
            <person name="Henrissat B."/>
            <person name="Mortensen U.H."/>
            <person name="Larsen T.O."/>
            <person name="Devries R.P."/>
            <person name="Grigoriev I.V."/>
            <person name="Machida M."/>
            <person name="Baker S.E."/>
            <person name="Andersen M.R."/>
        </authorList>
    </citation>
    <scope>NUCLEOTIDE SEQUENCE [LARGE SCALE GENOMIC DNA]</scope>
    <source>
        <strain evidence="11">CBS 130015</strain>
    </source>
</reference>
<dbReference type="Proteomes" id="UP000325433">
    <property type="component" value="Unassembled WGS sequence"/>
</dbReference>
<dbReference type="PRINTS" id="PR00463">
    <property type="entry name" value="EP450I"/>
</dbReference>
<keyword evidence="3 8" id="KW-0349">Heme</keyword>
<gene>
    <name evidence="10" type="ORF">BDV41DRAFT_576563</name>
</gene>
<name>A0A5N6W0X2_9EURO</name>
<dbReference type="GO" id="GO:0004497">
    <property type="term" value="F:monooxygenase activity"/>
    <property type="evidence" value="ECO:0007669"/>
    <property type="project" value="UniProtKB-KW"/>
</dbReference>
<protein>
    <submittedName>
        <fullName evidence="10">Cytochrome P450</fullName>
    </submittedName>
</protein>
<organism evidence="10 11">
    <name type="scientific">Aspergillus transmontanensis</name>
    <dbReference type="NCBI Taxonomy" id="1034304"/>
    <lineage>
        <taxon>Eukaryota</taxon>
        <taxon>Fungi</taxon>
        <taxon>Dikarya</taxon>
        <taxon>Ascomycota</taxon>
        <taxon>Pezizomycotina</taxon>
        <taxon>Eurotiomycetes</taxon>
        <taxon>Eurotiomycetidae</taxon>
        <taxon>Eurotiales</taxon>
        <taxon>Aspergillaceae</taxon>
        <taxon>Aspergillus</taxon>
        <taxon>Aspergillus subgen. Circumdati</taxon>
    </lineage>
</organism>
<dbReference type="PANTHER" id="PTHR24305">
    <property type="entry name" value="CYTOCHROME P450"/>
    <property type="match status" value="1"/>
</dbReference>
<keyword evidence="4 8" id="KW-0479">Metal-binding</keyword>
<dbReference type="CDD" id="cd11062">
    <property type="entry name" value="CYP58-like"/>
    <property type="match status" value="1"/>
</dbReference>
<dbReference type="SUPFAM" id="SSF48264">
    <property type="entry name" value="Cytochrome P450"/>
    <property type="match status" value="1"/>
</dbReference>